<evidence type="ECO:0000259" key="8">
    <source>
        <dbReference type="Pfam" id="PF17490"/>
    </source>
</evidence>
<dbReference type="Ensembl" id="ENSCCNT00000014294.1">
    <property type="protein sequence ID" value="ENSCCNP00000010908.1"/>
    <property type="gene ID" value="ENSCCNG00000011331.1"/>
</dbReference>
<evidence type="ECO:0000256" key="3">
    <source>
        <dbReference type="ARBA" id="ARBA00073056"/>
    </source>
</evidence>
<dbReference type="InterPro" id="IPR043636">
    <property type="entry name" value="L1_RRM_dom"/>
</dbReference>
<dbReference type="Pfam" id="PF02994">
    <property type="entry name" value="Transposase_22"/>
    <property type="match status" value="1"/>
</dbReference>
<dbReference type="InterPro" id="IPR035300">
    <property type="entry name" value="L1_dsRBD"/>
</dbReference>
<evidence type="ECO:0000256" key="1">
    <source>
        <dbReference type="ARBA" id="ARBA00022553"/>
    </source>
</evidence>
<dbReference type="FunFam" id="3.30.70.1820:FF:000002">
    <property type="entry name" value="LINE-1 retrotransposable element ORF1 protein"/>
    <property type="match status" value="1"/>
</dbReference>
<protein>
    <recommendedName>
        <fullName evidence="3">LINE-1 type transposase domain-containing protein 1</fullName>
    </recommendedName>
    <alternativeName>
        <fullName evidence="4">ES cell-associated protein 11</fullName>
    </alternativeName>
</protein>
<organism evidence="9">
    <name type="scientific">Castor canadensis</name>
    <name type="common">American beaver</name>
    <dbReference type="NCBI Taxonomy" id="51338"/>
    <lineage>
        <taxon>Eukaryota</taxon>
        <taxon>Metazoa</taxon>
        <taxon>Chordata</taxon>
        <taxon>Craniata</taxon>
        <taxon>Vertebrata</taxon>
        <taxon>Euteleostomi</taxon>
        <taxon>Mammalia</taxon>
        <taxon>Eutheria</taxon>
        <taxon>Euarchontoglires</taxon>
        <taxon>Glires</taxon>
        <taxon>Rodentia</taxon>
        <taxon>Castorimorpha</taxon>
        <taxon>Castoridae</taxon>
        <taxon>Castor</taxon>
    </lineage>
</organism>
<sequence>LKYKDISATIRKKLKVLAEMQDLMFEDIRETLKNDPKEMLEVIPSVKNSKNSTSRKESQKVKDLTSQKIELAEKPEGKNSKIDEDIENFTFNGKKINALDSKLDKAEKYNNQEKRLSQAESQNFKIIQSMGEASCNTNDRGRNCSILVEVPKGESQRKGEDEQVKEMEEEEYLHNVKNQEKVLTASKEEKTLADEGATLRLAADFSSATLSVNKQWGDIFNILRENGFEPKLQCKVQLTLQYDGETKMFSDLQSLRKFTTQKSVMKELLKDVLPQNEKNCQGGRRYEIEEKVGKSLVDSKHEAGGTTSDGLSFLFIKEVRVCRPEVKNLEIQEKKASEWKEKEAPMLEEQEPSGLEGEETSETEEEDGEETIEMEEEEGEEASGLEEEEEEEGEETSGEEEEGEEISVIHEEWDTTFQHLTVVDTKLGSEEITRDDLEINLIDLVVDSESEEEEEIGMTKTTSQTKKKQTLYELKEIAFSYLIWDSEKKKLVKRHMVNKTQEKVKTPIPRNQGIGTPCLTLYLASPTKSLEISNGENKKHSCTNVSAPSGITLFLRQTEKERYKTLQLEELTSKEADLIQETEENFRRGVICVLREIQEEVGKIKYCNLCVLDIKNSINDLYNTLGILEMKMNGLEEQMEEFSNDTMQMAKQIINKERLRDREDRFRSTNIHLIGIPEKDNKENEAEDIIKEIIEENFPELKKDSDLEVVSANRIPSTIDENRLTPRHILVKFWNSSDKHKIIKASRKRKEITYRGTRIRLTADLSLGTLDARSQWANIIKGKTKVFFDIEEFRKFISCIPSLKELLENTLWLFRIKKNVVFIHSGILCSHEEE</sequence>
<name>A0A8C0WIX5_CASCN</name>
<evidence type="ECO:0000256" key="5">
    <source>
        <dbReference type="SAM" id="Coils"/>
    </source>
</evidence>
<dbReference type="Gene3D" id="3.30.250.20">
    <property type="entry name" value="L1 transposable element, C-terminal domain"/>
    <property type="match status" value="2"/>
</dbReference>
<feature type="compositionally biased region" description="Acidic residues" evidence="6">
    <location>
        <begin position="346"/>
        <end position="405"/>
    </location>
</feature>
<evidence type="ECO:0000256" key="4">
    <source>
        <dbReference type="ARBA" id="ARBA00080263"/>
    </source>
</evidence>
<evidence type="ECO:0000256" key="2">
    <source>
        <dbReference type="ARBA" id="ARBA00061640"/>
    </source>
</evidence>
<dbReference type="Gene3D" id="3.30.70.1820">
    <property type="entry name" value="L1 transposable element, RRM domain"/>
    <property type="match status" value="1"/>
</dbReference>
<keyword evidence="5" id="KW-0175">Coiled coil</keyword>
<feature type="compositionally biased region" description="Basic and acidic residues" evidence="6">
    <location>
        <begin position="54"/>
        <end position="79"/>
    </location>
</feature>
<keyword evidence="1" id="KW-0597">Phosphoprotein</keyword>
<evidence type="ECO:0000313" key="9">
    <source>
        <dbReference type="Ensembl" id="ENSCCNP00000010908.1"/>
    </source>
</evidence>
<dbReference type="AlphaFoldDB" id="A0A8C0WIX5"/>
<feature type="coiled-coil region" evidence="5">
    <location>
        <begin position="618"/>
        <end position="652"/>
    </location>
</feature>
<feature type="domain" description="L1 transposable element RRM" evidence="7">
    <location>
        <begin position="669"/>
        <end position="764"/>
    </location>
</feature>
<evidence type="ECO:0000256" key="6">
    <source>
        <dbReference type="SAM" id="MobiDB-lite"/>
    </source>
</evidence>
<dbReference type="FunFam" id="3.30.250.20:FF:000002">
    <property type="entry name" value="LINE1 type transposase domain containing 1"/>
    <property type="match status" value="1"/>
</dbReference>
<dbReference type="InterPro" id="IPR042566">
    <property type="entry name" value="L1_C"/>
</dbReference>
<feature type="domain" description="L1 transposable element dsRBD-like" evidence="8">
    <location>
        <begin position="209"/>
        <end position="271"/>
    </location>
</feature>
<dbReference type="PANTHER" id="PTHR11505">
    <property type="entry name" value="L1 TRANSPOSABLE ELEMENT-RELATED"/>
    <property type="match status" value="1"/>
</dbReference>
<comment type="similarity">
    <text evidence="2">Belongs to the transposase 22 family.</text>
</comment>
<feature type="region of interest" description="Disordered" evidence="6">
    <location>
        <begin position="42"/>
        <end position="79"/>
    </location>
</feature>
<evidence type="ECO:0000259" key="7">
    <source>
        <dbReference type="Pfam" id="PF02994"/>
    </source>
</evidence>
<dbReference type="InterPro" id="IPR004244">
    <property type="entry name" value="Transposase_22"/>
</dbReference>
<feature type="region of interest" description="Disordered" evidence="6">
    <location>
        <begin position="337"/>
        <end position="405"/>
    </location>
</feature>
<accession>A0A8C0WIX5</accession>
<proteinExistence type="inferred from homology"/>
<reference evidence="9" key="1">
    <citation type="submission" date="2023-09" db="UniProtKB">
        <authorList>
            <consortium name="Ensembl"/>
        </authorList>
    </citation>
    <scope>IDENTIFICATION</scope>
</reference>
<dbReference type="Pfam" id="PF17490">
    <property type="entry name" value="Tnp_22_dsRBD"/>
    <property type="match status" value="1"/>
</dbReference>